<protein>
    <submittedName>
        <fullName evidence="2">Uncharacterized protein</fullName>
    </submittedName>
</protein>
<evidence type="ECO:0000256" key="1">
    <source>
        <dbReference type="SAM" id="MobiDB-lite"/>
    </source>
</evidence>
<feature type="region of interest" description="Disordered" evidence="1">
    <location>
        <begin position="49"/>
        <end position="141"/>
    </location>
</feature>
<sequence length="367" mass="38969">MRFIYRYQKALIAAGKTHRLHPLRPLMLPRTATPQVDTTIDPASQILTTEHHQPGRPGFGGPGGFGAGPGSGPKGGPFKPGGGFGGPEAREASPRSPGAIPRPKAQAPYGPGPAGPPPSVPSNHPVGAGGQSPPPANTGPIAVSLNGINIPCRDFPDNFIQNPEKLAHFSKPSRFDAVCWSPSSPNTVGPGAPSHPYVVANGGPAKSSSGPDRGFLKTKTGCFIGVTETADYTKKDYQTLLPGCKVVRGAAHWVGTLQEQYSRKDCYASPSLDAKSKDLAGQRVVDLSCFTVGQDVRGNTTWYQNKEEKCYFPGAVFNETGWAGTEGLKCSSFLNPLQWMGGKGKEKARLEGELDEVPLRRRRIHSI</sequence>
<proteinExistence type="predicted"/>
<organism evidence="2 3">
    <name type="scientific">Microthyrium microscopicum</name>
    <dbReference type="NCBI Taxonomy" id="703497"/>
    <lineage>
        <taxon>Eukaryota</taxon>
        <taxon>Fungi</taxon>
        <taxon>Dikarya</taxon>
        <taxon>Ascomycota</taxon>
        <taxon>Pezizomycotina</taxon>
        <taxon>Dothideomycetes</taxon>
        <taxon>Dothideomycetes incertae sedis</taxon>
        <taxon>Microthyriales</taxon>
        <taxon>Microthyriaceae</taxon>
        <taxon>Microthyrium</taxon>
    </lineage>
</organism>
<accession>A0A6A6UVJ9</accession>
<gene>
    <name evidence="2" type="ORF">BT63DRAFT_450423</name>
</gene>
<evidence type="ECO:0000313" key="3">
    <source>
        <dbReference type="Proteomes" id="UP000799302"/>
    </source>
</evidence>
<evidence type="ECO:0000313" key="2">
    <source>
        <dbReference type="EMBL" id="KAF2675437.1"/>
    </source>
</evidence>
<dbReference type="AlphaFoldDB" id="A0A6A6UVJ9"/>
<keyword evidence="3" id="KW-1185">Reference proteome</keyword>
<feature type="compositionally biased region" description="Gly residues" evidence="1">
    <location>
        <begin position="57"/>
        <end position="86"/>
    </location>
</feature>
<reference evidence="2" key="1">
    <citation type="journal article" date="2020" name="Stud. Mycol.">
        <title>101 Dothideomycetes genomes: a test case for predicting lifestyles and emergence of pathogens.</title>
        <authorList>
            <person name="Haridas S."/>
            <person name="Albert R."/>
            <person name="Binder M."/>
            <person name="Bloem J."/>
            <person name="Labutti K."/>
            <person name="Salamov A."/>
            <person name="Andreopoulos B."/>
            <person name="Baker S."/>
            <person name="Barry K."/>
            <person name="Bills G."/>
            <person name="Bluhm B."/>
            <person name="Cannon C."/>
            <person name="Castanera R."/>
            <person name="Culley D."/>
            <person name="Daum C."/>
            <person name="Ezra D."/>
            <person name="Gonzalez J."/>
            <person name="Henrissat B."/>
            <person name="Kuo A."/>
            <person name="Liang C."/>
            <person name="Lipzen A."/>
            <person name="Lutzoni F."/>
            <person name="Magnuson J."/>
            <person name="Mondo S."/>
            <person name="Nolan M."/>
            <person name="Ohm R."/>
            <person name="Pangilinan J."/>
            <person name="Park H.-J."/>
            <person name="Ramirez L."/>
            <person name="Alfaro M."/>
            <person name="Sun H."/>
            <person name="Tritt A."/>
            <person name="Yoshinaga Y."/>
            <person name="Zwiers L.-H."/>
            <person name="Turgeon B."/>
            <person name="Goodwin S."/>
            <person name="Spatafora J."/>
            <person name="Crous P."/>
            <person name="Grigoriev I."/>
        </authorList>
    </citation>
    <scope>NUCLEOTIDE SEQUENCE</scope>
    <source>
        <strain evidence="2">CBS 115976</strain>
    </source>
</reference>
<name>A0A6A6UVJ9_9PEZI</name>
<dbReference type="EMBL" id="MU004230">
    <property type="protein sequence ID" value="KAF2675437.1"/>
    <property type="molecule type" value="Genomic_DNA"/>
</dbReference>
<feature type="compositionally biased region" description="Pro residues" evidence="1">
    <location>
        <begin position="110"/>
        <end position="120"/>
    </location>
</feature>
<dbReference type="Proteomes" id="UP000799302">
    <property type="component" value="Unassembled WGS sequence"/>
</dbReference>